<dbReference type="PIRSF" id="PIRSF006092">
    <property type="entry name" value="GreA_GreB"/>
    <property type="match status" value="1"/>
</dbReference>
<evidence type="ECO:0000256" key="4">
    <source>
        <dbReference type="ARBA" id="ARBA00023054"/>
    </source>
</evidence>
<dbReference type="Gene3D" id="3.10.50.30">
    <property type="entry name" value="Transcription elongation factor, GreA/GreB, C-terminal domain"/>
    <property type="match status" value="1"/>
</dbReference>
<evidence type="ECO:0000313" key="14">
    <source>
        <dbReference type="Proteomes" id="UP000774000"/>
    </source>
</evidence>
<dbReference type="PANTHER" id="PTHR30437">
    <property type="entry name" value="TRANSCRIPTION ELONGATION FACTOR GREA"/>
    <property type="match status" value="1"/>
</dbReference>
<feature type="domain" description="Transcription elongation factor GreA/GreB C-terminal" evidence="11">
    <location>
        <begin position="84"/>
        <end position="157"/>
    </location>
</feature>
<dbReference type="FunFam" id="3.10.50.30:FF:000001">
    <property type="entry name" value="Transcription elongation factor GreA"/>
    <property type="match status" value="1"/>
</dbReference>
<dbReference type="PANTHER" id="PTHR30437:SF4">
    <property type="entry name" value="TRANSCRIPTION ELONGATION FACTOR GREA"/>
    <property type="match status" value="1"/>
</dbReference>
<dbReference type="SUPFAM" id="SSF46557">
    <property type="entry name" value="GreA transcript cleavage protein, N-terminal domain"/>
    <property type="match status" value="1"/>
</dbReference>
<dbReference type="NCBIfam" id="NF001261">
    <property type="entry name" value="PRK00226.1-2"/>
    <property type="match status" value="1"/>
</dbReference>
<protein>
    <recommendedName>
        <fullName evidence="2 9">Transcription elongation factor GreA</fullName>
    </recommendedName>
    <alternativeName>
        <fullName evidence="8 9">Transcript cleavage factor GreA</fullName>
    </alternativeName>
</protein>
<dbReference type="NCBIfam" id="TIGR01462">
    <property type="entry name" value="greA"/>
    <property type="match status" value="1"/>
</dbReference>
<dbReference type="Pfam" id="PF01272">
    <property type="entry name" value="GreA_GreB"/>
    <property type="match status" value="1"/>
</dbReference>
<name>A0A938XSZ3_9FIRM</name>
<evidence type="ECO:0000256" key="5">
    <source>
        <dbReference type="ARBA" id="ARBA00023125"/>
    </source>
</evidence>
<dbReference type="InterPro" id="IPR022691">
    <property type="entry name" value="Tscrpt_elong_fac_GreA/B_N"/>
</dbReference>
<evidence type="ECO:0000256" key="10">
    <source>
        <dbReference type="RuleBase" id="RU000556"/>
    </source>
</evidence>
<comment type="caution">
    <text evidence="13">The sequence shown here is derived from an EMBL/GenBank/DDBJ whole genome shotgun (WGS) entry which is preliminary data.</text>
</comment>
<dbReference type="HAMAP" id="MF_00105">
    <property type="entry name" value="GreA_GreB"/>
    <property type="match status" value="1"/>
</dbReference>
<dbReference type="PROSITE" id="PS00830">
    <property type="entry name" value="GREAB_2"/>
    <property type="match status" value="1"/>
</dbReference>
<dbReference type="RefSeq" id="WP_204701925.1">
    <property type="nucleotide sequence ID" value="NZ_JAFBDQ010000010.1"/>
</dbReference>
<evidence type="ECO:0000256" key="9">
    <source>
        <dbReference type="HAMAP-Rule" id="MF_00105"/>
    </source>
</evidence>
<dbReference type="InterPro" id="IPR028624">
    <property type="entry name" value="Tscrpt_elong_fac_GreA/B"/>
</dbReference>
<feature type="domain" description="Transcription elongation factor GreA/GreB N-terminal" evidence="12">
    <location>
        <begin position="7"/>
        <end position="76"/>
    </location>
</feature>
<dbReference type="Gene3D" id="1.10.287.180">
    <property type="entry name" value="Transcription elongation factor, GreA/GreB, N-terminal domain"/>
    <property type="match status" value="1"/>
</dbReference>
<dbReference type="InterPro" id="IPR001437">
    <property type="entry name" value="Tscrpt_elong_fac_GreA/B_C"/>
</dbReference>
<comment type="similarity">
    <text evidence="1 9 10">Belongs to the GreA/GreB family.</text>
</comment>
<dbReference type="FunFam" id="1.10.287.180:FF:000001">
    <property type="entry name" value="Transcription elongation factor GreA"/>
    <property type="match status" value="1"/>
</dbReference>
<dbReference type="AlphaFoldDB" id="A0A938XSZ3"/>
<accession>A0A938XSZ3</accession>
<dbReference type="GO" id="GO:0006354">
    <property type="term" value="P:DNA-templated transcription elongation"/>
    <property type="evidence" value="ECO:0007669"/>
    <property type="project" value="TreeGrafter"/>
</dbReference>
<evidence type="ECO:0000256" key="1">
    <source>
        <dbReference type="ARBA" id="ARBA00008213"/>
    </source>
</evidence>
<dbReference type="InterPro" id="IPR018151">
    <property type="entry name" value="TF_GreA/GreB_CS"/>
</dbReference>
<keyword evidence="5 9" id="KW-0238">DNA-binding</keyword>
<dbReference type="PROSITE" id="PS00829">
    <property type="entry name" value="GREAB_1"/>
    <property type="match status" value="1"/>
</dbReference>
<evidence type="ECO:0000313" key="13">
    <source>
        <dbReference type="EMBL" id="MBM7557161.1"/>
    </source>
</evidence>
<dbReference type="GO" id="GO:0032784">
    <property type="term" value="P:regulation of DNA-templated transcription elongation"/>
    <property type="evidence" value="ECO:0007669"/>
    <property type="project" value="UniProtKB-UniRule"/>
</dbReference>
<evidence type="ECO:0000256" key="8">
    <source>
        <dbReference type="ARBA" id="ARBA00030776"/>
    </source>
</evidence>
<evidence type="ECO:0000259" key="11">
    <source>
        <dbReference type="Pfam" id="PF01272"/>
    </source>
</evidence>
<dbReference type="Proteomes" id="UP000774000">
    <property type="component" value="Unassembled WGS sequence"/>
</dbReference>
<organism evidence="13 14">
    <name type="scientific">Halanaerobacter jeridensis</name>
    <dbReference type="NCBI Taxonomy" id="706427"/>
    <lineage>
        <taxon>Bacteria</taxon>
        <taxon>Bacillati</taxon>
        <taxon>Bacillota</taxon>
        <taxon>Clostridia</taxon>
        <taxon>Halanaerobiales</taxon>
        <taxon>Halobacteroidaceae</taxon>
        <taxon>Halanaerobacter</taxon>
    </lineage>
</organism>
<keyword evidence="14" id="KW-1185">Reference proteome</keyword>
<dbReference type="SUPFAM" id="SSF54534">
    <property type="entry name" value="FKBP-like"/>
    <property type="match status" value="1"/>
</dbReference>
<proteinExistence type="inferred from homology"/>
<evidence type="ECO:0000256" key="7">
    <source>
        <dbReference type="ARBA" id="ARBA00024916"/>
    </source>
</evidence>
<keyword evidence="13" id="KW-0251">Elongation factor</keyword>
<dbReference type="InterPro" id="IPR023459">
    <property type="entry name" value="Tscrpt_elong_fac_GreA/B_fam"/>
</dbReference>
<evidence type="ECO:0000256" key="6">
    <source>
        <dbReference type="ARBA" id="ARBA00023163"/>
    </source>
</evidence>
<dbReference type="GO" id="GO:0003746">
    <property type="term" value="F:translation elongation factor activity"/>
    <property type="evidence" value="ECO:0007669"/>
    <property type="project" value="UniProtKB-KW"/>
</dbReference>
<dbReference type="InterPro" id="IPR036805">
    <property type="entry name" value="Tscrpt_elong_fac_GreA/B_N_sf"/>
</dbReference>
<keyword evidence="3 9" id="KW-0805">Transcription regulation</keyword>
<keyword evidence="4" id="KW-0175">Coiled coil</keyword>
<comment type="function">
    <text evidence="7 9 10">Necessary for efficient RNA polymerase transcription elongation past template-encoded arresting sites. The arresting sites in DNA have the property of trapping a certain fraction of elongating RNA polymerases that pass through, resulting in locked ternary complexes. Cleavage of the nascent transcript by cleavage factors such as GreA or GreB allows the resumption of elongation from the new 3'terminus. GreA releases sequences of 2 to 3 nucleotides.</text>
</comment>
<evidence type="ECO:0000256" key="2">
    <source>
        <dbReference type="ARBA" id="ARBA00013729"/>
    </source>
</evidence>
<sequence>MEEEKVLVSEEGLKKLKDELHHLRGPRRKEISQRIKEARELGDISENSEYEDAKNEQAFIEGRIRELEEKLKHAEVIDEDSIDTTEVNVGTTVTLHDEEFDEKVEYEIVGQTESDPDEGKISNKSPIGKGLLGHSVGEVVTIEVPAGEVEYKILGIRK</sequence>
<dbReference type="GO" id="GO:0003677">
    <property type="term" value="F:DNA binding"/>
    <property type="evidence" value="ECO:0007669"/>
    <property type="project" value="UniProtKB-UniRule"/>
</dbReference>
<dbReference type="EMBL" id="JAFBDQ010000010">
    <property type="protein sequence ID" value="MBM7557161.1"/>
    <property type="molecule type" value="Genomic_DNA"/>
</dbReference>
<gene>
    <name evidence="9" type="primary">greA</name>
    <name evidence="13" type="ORF">JOC47_002016</name>
</gene>
<dbReference type="InterPro" id="IPR036953">
    <property type="entry name" value="GreA/GreB_C_sf"/>
</dbReference>
<dbReference type="InterPro" id="IPR006359">
    <property type="entry name" value="Tscrpt_elong_fac_GreA"/>
</dbReference>
<keyword evidence="13" id="KW-0648">Protein biosynthesis</keyword>
<keyword evidence="6 9" id="KW-0804">Transcription</keyword>
<dbReference type="NCBIfam" id="NF001263">
    <property type="entry name" value="PRK00226.1-4"/>
    <property type="match status" value="1"/>
</dbReference>
<evidence type="ECO:0000259" key="12">
    <source>
        <dbReference type="Pfam" id="PF03449"/>
    </source>
</evidence>
<reference evidence="13" key="1">
    <citation type="submission" date="2021-01" db="EMBL/GenBank/DDBJ databases">
        <title>Genomic Encyclopedia of Type Strains, Phase IV (KMG-IV): sequencing the most valuable type-strain genomes for metagenomic binning, comparative biology and taxonomic classification.</title>
        <authorList>
            <person name="Goeker M."/>
        </authorList>
    </citation>
    <scope>NUCLEOTIDE SEQUENCE</scope>
    <source>
        <strain evidence="13">DSM 23230</strain>
    </source>
</reference>
<evidence type="ECO:0000256" key="3">
    <source>
        <dbReference type="ARBA" id="ARBA00023015"/>
    </source>
</evidence>
<dbReference type="GO" id="GO:0070063">
    <property type="term" value="F:RNA polymerase binding"/>
    <property type="evidence" value="ECO:0007669"/>
    <property type="project" value="InterPro"/>
</dbReference>
<dbReference type="Pfam" id="PF03449">
    <property type="entry name" value="GreA_GreB_N"/>
    <property type="match status" value="1"/>
</dbReference>